<dbReference type="SUPFAM" id="SSF110710">
    <property type="entry name" value="TTHA0583/YokD-like"/>
    <property type="match status" value="1"/>
</dbReference>
<dbReference type="EC" id="2.3.1.-" evidence="2"/>
<dbReference type="GO" id="GO:0046677">
    <property type="term" value="P:response to antibiotic"/>
    <property type="evidence" value="ECO:0007669"/>
    <property type="project" value="UniProtKB-KW"/>
</dbReference>
<protein>
    <recommendedName>
        <fullName evidence="1 2">Aminoglycoside N(3)-acetyltransferase</fullName>
        <ecNumber evidence="2">2.3.1.-</ecNumber>
    </recommendedName>
</protein>
<comment type="catalytic activity">
    <reaction evidence="2">
        <text>a 2-deoxystreptamine antibiotic + acetyl-CoA = an N(3)-acetyl-2-deoxystreptamine antibiotic + CoA + H(+)</text>
        <dbReference type="Rhea" id="RHEA:12665"/>
        <dbReference type="ChEBI" id="CHEBI:15378"/>
        <dbReference type="ChEBI" id="CHEBI:57287"/>
        <dbReference type="ChEBI" id="CHEBI:57288"/>
        <dbReference type="ChEBI" id="CHEBI:57921"/>
        <dbReference type="ChEBI" id="CHEBI:77452"/>
        <dbReference type="EC" id="2.3.1.81"/>
    </reaction>
</comment>
<evidence type="ECO:0000256" key="1">
    <source>
        <dbReference type="ARBA" id="ARBA00012882"/>
    </source>
</evidence>
<dbReference type="InterPro" id="IPR003679">
    <property type="entry name" value="Amioglycoside_AcTrfase"/>
</dbReference>
<keyword evidence="2" id="KW-0046">Antibiotic resistance</keyword>
<dbReference type="GO" id="GO:0046353">
    <property type="term" value="F:aminoglycoside 3-N-acetyltransferase activity"/>
    <property type="evidence" value="ECO:0007669"/>
    <property type="project" value="UniProtKB-EC"/>
</dbReference>
<evidence type="ECO:0000313" key="4">
    <source>
        <dbReference type="Proteomes" id="UP000055590"/>
    </source>
</evidence>
<accession>A0A0K1PCA7</accession>
<dbReference type="EMBL" id="CP012332">
    <property type="protein sequence ID" value="AKU91173.1"/>
    <property type="molecule type" value="Genomic_DNA"/>
</dbReference>
<reference evidence="3 4" key="1">
    <citation type="submission" date="2015-08" db="EMBL/GenBank/DDBJ databases">
        <authorList>
            <person name="Babu N.S."/>
            <person name="Beckwith C.J."/>
            <person name="Beseler K.G."/>
            <person name="Brison A."/>
            <person name="Carone J.V."/>
            <person name="Caskin T.P."/>
            <person name="Diamond M."/>
            <person name="Durham M.E."/>
            <person name="Foxe J.M."/>
            <person name="Go M."/>
            <person name="Henderson B.A."/>
            <person name="Jones I.B."/>
            <person name="McGettigan J.A."/>
            <person name="Micheletti S.J."/>
            <person name="Nasrallah M.E."/>
            <person name="Ortiz D."/>
            <person name="Piller C.R."/>
            <person name="Privatt S.R."/>
            <person name="Schneider S.L."/>
            <person name="Sharp S."/>
            <person name="Smith T.C."/>
            <person name="Stanton J.D."/>
            <person name="Ullery H.E."/>
            <person name="Wilson R.J."/>
            <person name="Serrano M.G."/>
            <person name="Buck G."/>
            <person name="Lee V."/>
            <person name="Wang Y."/>
            <person name="Carvalho R."/>
            <person name="Voegtly L."/>
            <person name="Shi R."/>
            <person name="Duckworth R."/>
            <person name="Johnson A."/>
            <person name="Loviza R."/>
            <person name="Walstead R."/>
            <person name="Shah Z."/>
            <person name="Kiflezghi M."/>
            <person name="Wade K."/>
            <person name="Ball S.L."/>
            <person name="Bradley K.W."/>
            <person name="Asai D.J."/>
            <person name="Bowman C.A."/>
            <person name="Russell D.A."/>
            <person name="Pope W.H."/>
            <person name="Jacobs-Sera D."/>
            <person name="Hendrix R.W."/>
            <person name="Hatfull G.F."/>
        </authorList>
    </citation>
    <scope>NUCLEOTIDE SEQUENCE [LARGE SCALE GENOMIC DNA]</scope>
    <source>
        <strain evidence="3 4">DSM 27710</strain>
    </source>
</reference>
<proteinExistence type="inferred from homology"/>
<name>A0A0K1PCA7_9BACT</name>
<dbReference type="Proteomes" id="UP000055590">
    <property type="component" value="Chromosome"/>
</dbReference>
<keyword evidence="2" id="KW-0012">Acyltransferase</keyword>
<gene>
    <name evidence="3" type="ORF">AKJ08_1560</name>
</gene>
<dbReference type="AlphaFoldDB" id="A0A0K1PCA7"/>
<keyword evidence="2 3" id="KW-0808">Transferase</keyword>
<evidence type="ECO:0000256" key="2">
    <source>
        <dbReference type="RuleBase" id="RU365031"/>
    </source>
</evidence>
<dbReference type="KEGG" id="vin:AKJ08_1560"/>
<comment type="similarity">
    <text evidence="2">Belongs to the antibiotic N-acetyltransferase family.</text>
</comment>
<keyword evidence="4" id="KW-1185">Reference proteome</keyword>
<dbReference type="Pfam" id="PF02522">
    <property type="entry name" value="Antibiotic_NAT"/>
    <property type="match status" value="1"/>
</dbReference>
<evidence type="ECO:0000313" key="3">
    <source>
        <dbReference type="EMBL" id="AKU91173.1"/>
    </source>
</evidence>
<organism evidence="3 4">
    <name type="scientific">Vulgatibacter incomptus</name>
    <dbReference type="NCBI Taxonomy" id="1391653"/>
    <lineage>
        <taxon>Bacteria</taxon>
        <taxon>Pseudomonadati</taxon>
        <taxon>Myxococcota</taxon>
        <taxon>Myxococcia</taxon>
        <taxon>Myxococcales</taxon>
        <taxon>Cystobacterineae</taxon>
        <taxon>Vulgatibacteraceae</taxon>
        <taxon>Vulgatibacter</taxon>
    </lineage>
</organism>
<sequence length="104" mass="11863">MLHHTEYAADLPYKRAVVYRAPVLAGGLREWVDIEELDSSDGIVKWPGGDYFGILVRDFLEAGFGRRAKVGFADSVLMDANQLHRFGRAWMERELRPYSYPSEG</sequence>
<dbReference type="InterPro" id="IPR028345">
    <property type="entry name" value="Antibiotic_NAT-like"/>
</dbReference>